<feature type="transmembrane region" description="Helical" evidence="4">
    <location>
        <begin position="213"/>
        <end position="230"/>
    </location>
</feature>
<dbReference type="PANTHER" id="PTHR44227:SF3">
    <property type="entry name" value="PROTEIN O-MANNOSYL-TRANSFERASE TMTC4"/>
    <property type="match status" value="1"/>
</dbReference>
<proteinExistence type="predicted"/>
<dbReference type="AlphaFoldDB" id="A0A098S5I6"/>
<keyword evidence="6" id="KW-1185">Reference proteome</keyword>
<evidence type="ECO:0000256" key="2">
    <source>
        <dbReference type="ARBA" id="ARBA00022803"/>
    </source>
</evidence>
<dbReference type="SMART" id="SM00028">
    <property type="entry name" value="TPR"/>
    <property type="match status" value="3"/>
</dbReference>
<reference evidence="5 6" key="1">
    <citation type="journal article" date="2014" name="Int. J. Syst. Evol. Microbiol.">
        <title>Phaeodactylibacter xiamenensis gen. nov., sp. nov., a member of the family Saprospiraceae isolated from the marine alga Phaeodactylum tricornutum.</title>
        <authorList>
            <person name="Chen Z.Jr."/>
            <person name="Lei X."/>
            <person name="Lai Q."/>
            <person name="Li Y."/>
            <person name="Zhang B."/>
            <person name="Zhang J."/>
            <person name="Zhang H."/>
            <person name="Yang L."/>
            <person name="Zheng W."/>
            <person name="Tian Y."/>
            <person name="Yu Z."/>
            <person name="Xu H.Jr."/>
            <person name="Zheng T."/>
        </authorList>
    </citation>
    <scope>NUCLEOTIDE SEQUENCE [LARGE SCALE GENOMIC DNA]</scope>
    <source>
        <strain evidence="5 6">KD52</strain>
    </source>
</reference>
<gene>
    <name evidence="5" type="ORF">IX84_13810</name>
</gene>
<evidence type="ECO:0000256" key="1">
    <source>
        <dbReference type="ARBA" id="ARBA00022737"/>
    </source>
</evidence>
<dbReference type="PROSITE" id="PS50005">
    <property type="entry name" value="TPR"/>
    <property type="match status" value="1"/>
</dbReference>
<feature type="transmembrane region" description="Helical" evidence="4">
    <location>
        <begin position="191"/>
        <end position="207"/>
    </location>
</feature>
<feature type="transmembrane region" description="Helical" evidence="4">
    <location>
        <begin position="374"/>
        <end position="391"/>
    </location>
</feature>
<keyword evidence="4" id="KW-0472">Membrane</keyword>
<keyword evidence="2 3" id="KW-0802">TPR repeat</keyword>
<feature type="transmembrane region" description="Helical" evidence="4">
    <location>
        <begin position="237"/>
        <end position="259"/>
    </location>
</feature>
<keyword evidence="4" id="KW-1133">Transmembrane helix</keyword>
<dbReference type="Proteomes" id="UP000029736">
    <property type="component" value="Unassembled WGS sequence"/>
</dbReference>
<sequence>MTAQTKAKRSGFWRRYALPGLLLFALPFLLYATTRTFGYVLDDVLVLSENNFVKKGLAGIGDIFTTDSFTGYLGEQQELVAGARYRPLSIATFAVEYALYGLNPGNSHLINVLSYSLTGLLIFRLLAILIPGKKGQAWYERLPFWIALLFVLHPIHTEVVANIKGRDEILVLLLSLSTLYFSLRYTKQQSWFALLLSGGLFLLALLAKENAVTFLAVIPLSIYLFTNASLKTTAVSVLPLLLSFGLYLLIRVNAVGYLYNPGLVVSGIMNDPFVGIGFAEKYATITYTLGQYLKLLVFPHPLTHDYYPYQVPILSWGDWRVLVSLAANLALLGWGIRSFRKQSIPAWSILFYFSTLSIVSNIVISVGAPMNERFVYVSSLGFCTLWAYLFLVRLPVWQSRHKWAKQAGIGILLVTALAYAGKTYERLPAWKDAMSLNRAAIKVSTNSARANSYMAYSLYQRGLQEQGAQQLATYQEALPYVNRALEIYPEYSDALTCKGGLLGGLYQQNRDLDQLLEGFYEILSARHVNFIDQYMVYLNGREDGQRMAQFYHRAGYELMAKQQNQYALALQYLNYGLEVSPDNVTLLEDLAEVHALAGNTGQAQQMARRALQLNPQSERAGAILQ</sequence>
<dbReference type="InterPro" id="IPR011990">
    <property type="entry name" value="TPR-like_helical_dom_sf"/>
</dbReference>
<dbReference type="Gene3D" id="1.25.40.10">
    <property type="entry name" value="Tetratricopeptide repeat domain"/>
    <property type="match status" value="2"/>
</dbReference>
<evidence type="ECO:0008006" key="7">
    <source>
        <dbReference type="Google" id="ProtNLM"/>
    </source>
</evidence>
<dbReference type="InterPro" id="IPR052346">
    <property type="entry name" value="O-mannosyl-transferase_TMTC"/>
</dbReference>
<dbReference type="SUPFAM" id="SSF48452">
    <property type="entry name" value="TPR-like"/>
    <property type="match status" value="1"/>
</dbReference>
<protein>
    <recommendedName>
        <fullName evidence="7">Dolichyl-phosphate-mannose--protein mannosyltransferase</fullName>
    </recommendedName>
</protein>
<evidence type="ECO:0000313" key="5">
    <source>
        <dbReference type="EMBL" id="KGE87619.1"/>
    </source>
</evidence>
<organism evidence="5 6">
    <name type="scientific">Phaeodactylibacter xiamenensis</name>
    <dbReference type="NCBI Taxonomy" id="1524460"/>
    <lineage>
        <taxon>Bacteria</taxon>
        <taxon>Pseudomonadati</taxon>
        <taxon>Bacteroidota</taxon>
        <taxon>Saprospiria</taxon>
        <taxon>Saprospirales</taxon>
        <taxon>Haliscomenobacteraceae</taxon>
        <taxon>Phaeodactylibacter</taxon>
    </lineage>
</organism>
<keyword evidence="1" id="KW-0677">Repeat</keyword>
<evidence type="ECO:0000313" key="6">
    <source>
        <dbReference type="Proteomes" id="UP000029736"/>
    </source>
</evidence>
<dbReference type="PANTHER" id="PTHR44227">
    <property type="match status" value="1"/>
</dbReference>
<dbReference type="STRING" id="1524460.IX84_13810"/>
<name>A0A098S5I6_9BACT</name>
<feature type="repeat" description="TPR" evidence="3">
    <location>
        <begin position="584"/>
        <end position="617"/>
    </location>
</feature>
<feature type="transmembrane region" description="Helical" evidence="4">
    <location>
        <begin position="109"/>
        <end position="130"/>
    </location>
</feature>
<dbReference type="InterPro" id="IPR019734">
    <property type="entry name" value="TPR_rpt"/>
</dbReference>
<dbReference type="EMBL" id="JPOS01000034">
    <property type="protein sequence ID" value="KGE87619.1"/>
    <property type="molecule type" value="Genomic_DNA"/>
</dbReference>
<feature type="transmembrane region" description="Helical" evidence="4">
    <location>
        <begin position="319"/>
        <end position="337"/>
    </location>
</feature>
<comment type="caution">
    <text evidence="5">The sequence shown here is derived from an EMBL/GenBank/DDBJ whole genome shotgun (WGS) entry which is preliminary data.</text>
</comment>
<keyword evidence="4" id="KW-0812">Transmembrane</keyword>
<evidence type="ECO:0000256" key="3">
    <source>
        <dbReference type="PROSITE-ProRule" id="PRU00339"/>
    </source>
</evidence>
<feature type="transmembrane region" description="Helical" evidence="4">
    <location>
        <begin position="349"/>
        <end position="368"/>
    </location>
</feature>
<accession>A0A098S5I6</accession>
<evidence type="ECO:0000256" key="4">
    <source>
        <dbReference type="SAM" id="Phobius"/>
    </source>
</evidence>